<evidence type="ECO:0000313" key="7">
    <source>
        <dbReference type="Proteomes" id="UP000004367"/>
    </source>
</evidence>
<dbReference type="eggNOG" id="COG2146">
    <property type="taxonomic scope" value="Bacteria"/>
</dbReference>
<dbReference type="GO" id="GO:0016705">
    <property type="term" value="F:oxidoreductase activity, acting on paired donors, with incorporation or reduction of molecular oxygen"/>
    <property type="evidence" value="ECO:0007669"/>
    <property type="project" value="UniProtKB-ARBA"/>
</dbReference>
<dbReference type="GO" id="GO:0004497">
    <property type="term" value="F:monooxygenase activity"/>
    <property type="evidence" value="ECO:0007669"/>
    <property type="project" value="UniProtKB-ARBA"/>
</dbReference>
<dbReference type="GO" id="GO:0046872">
    <property type="term" value="F:metal ion binding"/>
    <property type="evidence" value="ECO:0007669"/>
    <property type="project" value="UniProtKB-KW"/>
</dbReference>
<proteinExistence type="predicted"/>
<reference evidence="6 7" key="1">
    <citation type="submission" date="2012-02" db="EMBL/GenBank/DDBJ databases">
        <title>Whole genome shotgun sequence of Mobilicoccus pelagius NBRC 104925.</title>
        <authorList>
            <person name="Yoshida Y."/>
            <person name="Hosoyama A."/>
            <person name="Tsuchikane K."/>
            <person name="Katsumata H."/>
            <person name="Yamazaki S."/>
            <person name="Fujita N."/>
        </authorList>
    </citation>
    <scope>NUCLEOTIDE SEQUENCE [LARGE SCALE GENOMIC DNA]</scope>
    <source>
        <strain evidence="6 7">NBRC 104925</strain>
    </source>
</reference>
<dbReference type="PANTHER" id="PTHR21496:SF23">
    <property type="entry name" value="3-PHENYLPROPIONATE_CINNAMIC ACID DIOXYGENASE FERREDOXIN SUBUNIT"/>
    <property type="match status" value="1"/>
</dbReference>
<evidence type="ECO:0000256" key="4">
    <source>
        <dbReference type="ARBA" id="ARBA00023014"/>
    </source>
</evidence>
<keyword evidence="3" id="KW-0408">Iron</keyword>
<sequence>MIRLKDGTIHAIEDSCSHGSVALSEGEVSDCFVECWLHGSRFDVATGVPASPPATAAVAVYRVEIEGDDVYVDAATPINF</sequence>
<keyword evidence="1" id="KW-0001">2Fe-2S</keyword>
<evidence type="ECO:0000259" key="5">
    <source>
        <dbReference type="PROSITE" id="PS51296"/>
    </source>
</evidence>
<evidence type="ECO:0000313" key="6">
    <source>
        <dbReference type="EMBL" id="GAB49084.1"/>
    </source>
</evidence>
<keyword evidence="7" id="KW-1185">Reference proteome</keyword>
<dbReference type="PANTHER" id="PTHR21496">
    <property type="entry name" value="FERREDOXIN-RELATED"/>
    <property type="match status" value="1"/>
</dbReference>
<evidence type="ECO:0000256" key="1">
    <source>
        <dbReference type="ARBA" id="ARBA00022714"/>
    </source>
</evidence>
<dbReference type="GO" id="GO:0051537">
    <property type="term" value="F:2 iron, 2 sulfur cluster binding"/>
    <property type="evidence" value="ECO:0007669"/>
    <property type="project" value="UniProtKB-KW"/>
</dbReference>
<accession>H5UTM6</accession>
<dbReference type="Gene3D" id="2.102.10.10">
    <property type="entry name" value="Rieske [2Fe-2S] iron-sulphur domain"/>
    <property type="match status" value="1"/>
</dbReference>
<dbReference type="InterPro" id="IPR036922">
    <property type="entry name" value="Rieske_2Fe-2S_sf"/>
</dbReference>
<dbReference type="Proteomes" id="UP000004367">
    <property type="component" value="Unassembled WGS sequence"/>
</dbReference>
<dbReference type="PROSITE" id="PS51296">
    <property type="entry name" value="RIESKE"/>
    <property type="match status" value="1"/>
</dbReference>
<dbReference type="GO" id="GO:0051213">
    <property type="term" value="F:dioxygenase activity"/>
    <property type="evidence" value="ECO:0007669"/>
    <property type="project" value="UniProtKB-KW"/>
</dbReference>
<organism evidence="6 7">
    <name type="scientific">Mobilicoccus pelagius NBRC 104925</name>
    <dbReference type="NCBI Taxonomy" id="1089455"/>
    <lineage>
        <taxon>Bacteria</taxon>
        <taxon>Bacillati</taxon>
        <taxon>Actinomycetota</taxon>
        <taxon>Actinomycetes</taxon>
        <taxon>Micrococcales</taxon>
        <taxon>Dermatophilaceae</taxon>
        <taxon>Mobilicoccus</taxon>
    </lineage>
</organism>
<dbReference type="AlphaFoldDB" id="H5UTM6"/>
<keyword evidence="6" id="KW-0223">Dioxygenase</keyword>
<name>H5UTM6_9MICO</name>
<dbReference type="SUPFAM" id="SSF50022">
    <property type="entry name" value="ISP domain"/>
    <property type="match status" value="1"/>
</dbReference>
<dbReference type="Pfam" id="PF00355">
    <property type="entry name" value="Rieske"/>
    <property type="match status" value="1"/>
</dbReference>
<dbReference type="InterPro" id="IPR017941">
    <property type="entry name" value="Rieske_2Fe-2S"/>
</dbReference>
<gene>
    <name evidence="6" type="ORF">MOPEL_096_00910</name>
</gene>
<dbReference type="EMBL" id="BAFE01000073">
    <property type="protein sequence ID" value="GAB49084.1"/>
    <property type="molecule type" value="Genomic_DNA"/>
</dbReference>
<keyword evidence="6" id="KW-0560">Oxidoreductase</keyword>
<comment type="caution">
    <text evidence="6">The sequence shown here is derived from an EMBL/GenBank/DDBJ whole genome shotgun (WGS) entry which is preliminary data.</text>
</comment>
<evidence type="ECO:0000256" key="3">
    <source>
        <dbReference type="ARBA" id="ARBA00023004"/>
    </source>
</evidence>
<keyword evidence="2" id="KW-0479">Metal-binding</keyword>
<feature type="domain" description="Rieske" evidence="5">
    <location>
        <begin position="1"/>
        <end position="72"/>
    </location>
</feature>
<evidence type="ECO:0000256" key="2">
    <source>
        <dbReference type="ARBA" id="ARBA00022723"/>
    </source>
</evidence>
<protein>
    <submittedName>
        <fullName evidence="6">Putative dioxygenase</fullName>
    </submittedName>
</protein>
<dbReference type="STRING" id="1089455.MOPEL_096_00910"/>
<keyword evidence="4" id="KW-0411">Iron-sulfur</keyword>